<keyword evidence="7" id="KW-1133">Transmembrane helix</keyword>
<dbReference type="GO" id="GO:0005789">
    <property type="term" value="C:endoplasmic reticulum membrane"/>
    <property type="evidence" value="ECO:0007669"/>
    <property type="project" value="UniProtKB-SubCell"/>
</dbReference>
<evidence type="ECO:0000256" key="10">
    <source>
        <dbReference type="ARBA" id="ARBA00024938"/>
    </source>
</evidence>
<evidence type="ECO:0000256" key="11">
    <source>
        <dbReference type="SAM" id="MobiDB-lite"/>
    </source>
</evidence>
<evidence type="ECO:0000256" key="2">
    <source>
        <dbReference type="ARBA" id="ARBA00007984"/>
    </source>
</evidence>
<dbReference type="RefSeq" id="XP_022637724.1">
    <property type="nucleotide sequence ID" value="XM_022782003.1"/>
</dbReference>
<evidence type="ECO:0000256" key="7">
    <source>
        <dbReference type="ARBA" id="ARBA00022989"/>
    </source>
</evidence>
<dbReference type="PANTHER" id="PTHR13448:SF0">
    <property type="entry name" value="TRANSMEMBRANE PROTEIN 214"/>
    <property type="match status" value="1"/>
</dbReference>
<feature type="compositionally biased region" description="Basic residues" evidence="11">
    <location>
        <begin position="48"/>
        <end position="57"/>
    </location>
</feature>
<comment type="similarity">
    <text evidence="2">Belongs to the TMEM214 family.</text>
</comment>
<comment type="subunit">
    <text evidence="3">Constitutively interacts with CASP4; required for the localization of procaspase 4 to the ER.</text>
</comment>
<feature type="region of interest" description="Disordered" evidence="11">
    <location>
        <begin position="97"/>
        <end position="152"/>
    </location>
</feature>
<comment type="subcellular location">
    <subcellularLocation>
        <location evidence="1">Endoplasmic reticulum membrane</location>
        <topology evidence="1">Multi-pass membrane protein</topology>
    </subcellularLocation>
</comment>
<evidence type="ECO:0000256" key="6">
    <source>
        <dbReference type="ARBA" id="ARBA00022824"/>
    </source>
</evidence>
<feature type="region of interest" description="Disordered" evidence="11">
    <location>
        <begin position="13"/>
        <end position="82"/>
    </location>
</feature>
<accession>A0A3Q0F528</accession>
<keyword evidence="8" id="KW-0472">Membrane</keyword>
<sequence>MDETSALIEAILREQEEEEEAHRRRTRTTQNTAAKNNNNEWQTVSYQKRNRNNKKSSSKQPLVNDNFAADHSSDVFSSVERHSEERRRRLLESQIAAAAVDAEATPSRSKRHSDDEDDGDAEPDAGAVENGSSEVKKAKQKKPKKPKVTVAEAASRISADELDTFLAEITASYESQQDIMMMRFADYFGRAFSSVSGAQFPWLKTFKESTVAKIVDIPLLHISEDIYKISTDWISHRSYEALGSFVIWSLDSILADITSHQGTVKGSKKVVQQSSSKSQVAIFVVLAMVLRRKPDVMISLLPIIKESQKYQGQDKLPVLVWVITQASQGDLVMGLYLWVSLLLPMLSVKSGGNPHSRDLILQLVERIITFPKARSILLNGAVRKGERVVPPWALDSLLRVTFPLPSARIKATERFEAVYPTLKEVSLAGSPGSKALKHLAQQMLSLAIKAAGEANPDLSKEASDIFIWCLTQNPECYKQWQDLLYMDNLEASIVVLRTLSGERKEYFVKHTTRDPLRETLESFCKKNEKAFANMEDGSRHALLKDADKYCKVILGRLSQGHGCLKSMAVFSVVLAVGAVYMSQNMHLWDYNKLTEMLNLS</sequence>
<dbReference type="GO" id="GO:0005794">
    <property type="term" value="C:Golgi apparatus"/>
    <property type="evidence" value="ECO:0007669"/>
    <property type="project" value="TreeGrafter"/>
</dbReference>
<keyword evidence="4" id="KW-0812">Transmembrane</keyword>
<organism evidence="12 13">
    <name type="scientific">Vigna radiata var. radiata</name>
    <name type="common">Mung bean</name>
    <name type="synonym">Phaseolus aureus</name>
    <dbReference type="NCBI Taxonomy" id="3916"/>
    <lineage>
        <taxon>Eukaryota</taxon>
        <taxon>Viridiplantae</taxon>
        <taxon>Streptophyta</taxon>
        <taxon>Embryophyta</taxon>
        <taxon>Tracheophyta</taxon>
        <taxon>Spermatophyta</taxon>
        <taxon>Magnoliopsida</taxon>
        <taxon>eudicotyledons</taxon>
        <taxon>Gunneridae</taxon>
        <taxon>Pentapetalae</taxon>
        <taxon>rosids</taxon>
        <taxon>fabids</taxon>
        <taxon>Fabales</taxon>
        <taxon>Fabaceae</taxon>
        <taxon>Papilionoideae</taxon>
        <taxon>50 kb inversion clade</taxon>
        <taxon>NPAAA clade</taxon>
        <taxon>indigoferoid/millettioid clade</taxon>
        <taxon>Phaseoleae</taxon>
        <taxon>Vigna</taxon>
    </lineage>
</organism>
<reference evidence="13" key="2">
    <citation type="submission" date="2025-08" db="UniProtKB">
        <authorList>
            <consortium name="RefSeq"/>
        </authorList>
    </citation>
    <scope>IDENTIFICATION</scope>
    <source>
        <tissue evidence="13">Leaf</tissue>
    </source>
</reference>
<keyword evidence="6" id="KW-0256">Endoplasmic reticulum</keyword>
<dbReference type="AlphaFoldDB" id="A0A3Q0F528"/>
<dbReference type="PANTHER" id="PTHR13448">
    <property type="entry name" value="TRANSMEMBRANE PROTEIN 214"/>
    <property type="match status" value="1"/>
</dbReference>
<dbReference type="STRING" id="3916.A0A3Q0F528"/>
<feature type="compositionally biased region" description="Basic residues" evidence="11">
    <location>
        <begin position="138"/>
        <end position="147"/>
    </location>
</feature>
<evidence type="ECO:0000256" key="1">
    <source>
        <dbReference type="ARBA" id="ARBA00004477"/>
    </source>
</evidence>
<gene>
    <name evidence="13" type="primary">LOC106765090</name>
</gene>
<name>A0A3Q0F528_VIGRR</name>
<evidence type="ECO:0000256" key="5">
    <source>
        <dbReference type="ARBA" id="ARBA00022703"/>
    </source>
</evidence>
<proteinExistence type="inferred from homology"/>
<keyword evidence="9" id="KW-0325">Glycoprotein</keyword>
<dbReference type="GeneID" id="106765090"/>
<comment type="function">
    <text evidence="10">Critical mediator, in cooperation with CASP4, of endoplasmic reticulum-stress induced apoptosis. Required or the activation of CASP4 following endoplasmic reticulum stress.</text>
</comment>
<evidence type="ECO:0000256" key="4">
    <source>
        <dbReference type="ARBA" id="ARBA00022692"/>
    </source>
</evidence>
<evidence type="ECO:0000313" key="12">
    <source>
        <dbReference type="Proteomes" id="UP000087766"/>
    </source>
</evidence>
<feature type="compositionally biased region" description="Low complexity" evidence="11">
    <location>
        <begin position="28"/>
        <end position="39"/>
    </location>
</feature>
<evidence type="ECO:0000313" key="13">
    <source>
        <dbReference type="RefSeq" id="XP_022637724.1"/>
    </source>
</evidence>
<evidence type="ECO:0000256" key="3">
    <source>
        <dbReference type="ARBA" id="ARBA00011720"/>
    </source>
</evidence>
<dbReference type="Pfam" id="PF10151">
    <property type="entry name" value="TMEM214"/>
    <property type="match status" value="1"/>
</dbReference>
<dbReference type="Proteomes" id="UP000087766">
    <property type="component" value="Chromosome 6"/>
</dbReference>
<evidence type="ECO:0000256" key="9">
    <source>
        <dbReference type="ARBA" id="ARBA00023180"/>
    </source>
</evidence>
<keyword evidence="12" id="KW-1185">Reference proteome</keyword>
<reference evidence="12" key="1">
    <citation type="journal article" date="2014" name="Nat. Commun.">
        <title>Genome sequence of mungbean and insights into evolution within Vigna species.</title>
        <authorList>
            <person name="Kang Y.J."/>
            <person name="Kim S.K."/>
            <person name="Kim M.Y."/>
            <person name="Lestari P."/>
            <person name="Kim K.H."/>
            <person name="Ha B.K."/>
            <person name="Jun T.H."/>
            <person name="Hwang W.J."/>
            <person name="Lee T."/>
            <person name="Lee J."/>
            <person name="Shim S."/>
            <person name="Yoon M.Y."/>
            <person name="Jang Y.E."/>
            <person name="Han K.S."/>
            <person name="Taeprayoon P."/>
            <person name="Yoon N."/>
            <person name="Somta P."/>
            <person name="Tanya P."/>
            <person name="Kim K.S."/>
            <person name="Gwag J.G."/>
            <person name="Moon J.K."/>
            <person name="Lee Y.H."/>
            <person name="Park B.S."/>
            <person name="Bombarely A."/>
            <person name="Doyle J.J."/>
            <person name="Jackson S.A."/>
            <person name="Schafleitner R."/>
            <person name="Srinives P."/>
            <person name="Varshney R.K."/>
            <person name="Lee S.H."/>
        </authorList>
    </citation>
    <scope>NUCLEOTIDE SEQUENCE [LARGE SCALE GENOMIC DNA]</scope>
    <source>
        <strain evidence="12">cv. VC1973A</strain>
    </source>
</reference>
<dbReference type="OrthoDB" id="10022292at2759"/>
<dbReference type="InterPro" id="IPR019308">
    <property type="entry name" value="TMEM214"/>
</dbReference>
<evidence type="ECO:0000256" key="8">
    <source>
        <dbReference type="ARBA" id="ARBA00023136"/>
    </source>
</evidence>
<keyword evidence="5" id="KW-0053">Apoptosis</keyword>
<protein>
    <submittedName>
        <fullName evidence="13">Uncharacterized protein LOC106765090 isoform X1</fullName>
    </submittedName>
</protein>